<dbReference type="EMBL" id="BJFL01000071">
    <property type="protein sequence ID" value="GDY33961.1"/>
    <property type="molecule type" value="Genomic_DNA"/>
</dbReference>
<proteinExistence type="predicted"/>
<keyword evidence="2" id="KW-1185">Reference proteome</keyword>
<protein>
    <submittedName>
        <fullName evidence="1">Uncharacterized protein</fullName>
    </submittedName>
</protein>
<accession>A0A4D4JBD1</accession>
<comment type="caution">
    <text evidence="1">The sequence shown here is derived from an EMBL/GenBank/DDBJ whole genome shotgun (WGS) entry which is preliminary data.</text>
</comment>
<gene>
    <name evidence="1" type="ORF">GTS_55940</name>
</gene>
<dbReference type="RefSeq" id="WP_137816860.1">
    <property type="nucleotide sequence ID" value="NZ_BJFL01000071.1"/>
</dbReference>
<reference evidence="2" key="1">
    <citation type="submission" date="2019-04" db="EMBL/GenBank/DDBJ databases">
        <title>Draft genome sequence of Pseudonocardiaceae bacterium SL3-2-4.</title>
        <authorList>
            <person name="Ningsih F."/>
            <person name="Yokota A."/>
            <person name="Sakai Y."/>
            <person name="Nanatani K."/>
            <person name="Yabe S."/>
            <person name="Oetari A."/>
            <person name="Sjamsuridzal W."/>
        </authorList>
    </citation>
    <scope>NUCLEOTIDE SEQUENCE [LARGE SCALE GENOMIC DNA]</scope>
    <source>
        <strain evidence="2">SL3-2-4</strain>
    </source>
</reference>
<dbReference type="AlphaFoldDB" id="A0A4D4JBD1"/>
<dbReference type="Proteomes" id="UP000298860">
    <property type="component" value="Unassembled WGS sequence"/>
</dbReference>
<name>A0A4D4JBD1_9PSEU</name>
<organism evidence="1 2">
    <name type="scientific">Gandjariella thermophila</name>
    <dbReference type="NCBI Taxonomy" id="1931992"/>
    <lineage>
        <taxon>Bacteria</taxon>
        <taxon>Bacillati</taxon>
        <taxon>Actinomycetota</taxon>
        <taxon>Actinomycetes</taxon>
        <taxon>Pseudonocardiales</taxon>
        <taxon>Pseudonocardiaceae</taxon>
        <taxon>Gandjariella</taxon>
    </lineage>
</organism>
<evidence type="ECO:0000313" key="1">
    <source>
        <dbReference type="EMBL" id="GDY33961.1"/>
    </source>
</evidence>
<evidence type="ECO:0000313" key="2">
    <source>
        <dbReference type="Proteomes" id="UP000298860"/>
    </source>
</evidence>
<sequence>MGDLHSAADRLDGVIDVLLEGIPAEPGLGREGAVDRLTGWALTASGLRALQDGDVNKASELLVAGKRYIDAAGPVAFEVVDGCDQG</sequence>